<organism evidence="2 3">
    <name type="scientific">Nostoc edaphicum CCNP1411</name>
    <dbReference type="NCBI Taxonomy" id="1472755"/>
    <lineage>
        <taxon>Bacteria</taxon>
        <taxon>Bacillati</taxon>
        <taxon>Cyanobacteriota</taxon>
        <taxon>Cyanophyceae</taxon>
        <taxon>Nostocales</taxon>
        <taxon>Nostocaceae</taxon>
        <taxon>Nostoc</taxon>
    </lineage>
</organism>
<sequence>MTSESDRQKELEHRERLLREREVELRLREMETNLHTTDAAFHQTVKHQPENSQKPWMQKVILGGKLFALGVVTLVAVRIAAVLAGFIIVAALGWMSYKLFLESKKTNS</sequence>
<name>A0A7D7LGU9_9NOSO</name>
<reference evidence="3" key="1">
    <citation type="submission" date="2020-06" db="EMBL/GenBank/DDBJ databases">
        <title>Nostoc edaphicum CCNP1411 genome.</title>
        <authorList>
            <person name="Fidor A."/>
            <person name="Grabski M."/>
            <person name="Gawor J."/>
            <person name="Gromadka R."/>
            <person name="Wegrzyn G."/>
            <person name="Mazur-Marzec H."/>
        </authorList>
    </citation>
    <scope>NUCLEOTIDE SEQUENCE [LARGE SCALE GENOMIC DNA]</scope>
    <source>
        <strain evidence="3">CCNP1411</strain>
    </source>
</reference>
<keyword evidence="3" id="KW-1185">Reference proteome</keyword>
<dbReference type="Proteomes" id="UP000514713">
    <property type="component" value="Chromosome"/>
</dbReference>
<evidence type="ECO:0000313" key="2">
    <source>
        <dbReference type="EMBL" id="QMS91310.1"/>
    </source>
</evidence>
<dbReference type="RefSeq" id="WP_181928950.1">
    <property type="nucleotide sequence ID" value="NZ_CP054698.1"/>
</dbReference>
<gene>
    <name evidence="2" type="ORF">HUN01_28305</name>
</gene>
<dbReference type="Pfam" id="PF11239">
    <property type="entry name" value="DUF3040"/>
    <property type="match status" value="1"/>
</dbReference>
<dbReference type="KEGG" id="ned:HUN01_28305"/>
<dbReference type="AlphaFoldDB" id="A0A7D7LGU9"/>
<protein>
    <submittedName>
        <fullName evidence="2">DUF3040 domain-containing protein</fullName>
    </submittedName>
</protein>
<evidence type="ECO:0000256" key="1">
    <source>
        <dbReference type="SAM" id="Phobius"/>
    </source>
</evidence>
<accession>A0A7D7LGU9</accession>
<keyword evidence="1" id="KW-0812">Transmembrane</keyword>
<keyword evidence="1" id="KW-0472">Membrane</keyword>
<proteinExistence type="predicted"/>
<dbReference type="InterPro" id="IPR021401">
    <property type="entry name" value="DUF3040"/>
</dbReference>
<dbReference type="EMBL" id="CP054698">
    <property type="protein sequence ID" value="QMS91310.1"/>
    <property type="molecule type" value="Genomic_DNA"/>
</dbReference>
<keyword evidence="1" id="KW-1133">Transmembrane helix</keyword>
<feature type="transmembrane region" description="Helical" evidence="1">
    <location>
        <begin position="66"/>
        <end position="95"/>
    </location>
</feature>
<evidence type="ECO:0000313" key="3">
    <source>
        <dbReference type="Proteomes" id="UP000514713"/>
    </source>
</evidence>